<dbReference type="AlphaFoldDB" id="A0A168P9F1"/>
<accession>A0A168P9F1</accession>
<proteinExistence type="predicted"/>
<gene>
    <name evidence="1" type="ORF">PBAT_10950</name>
</gene>
<reference evidence="1 2" key="1">
    <citation type="submission" date="2016-03" db="EMBL/GenBank/DDBJ databases">
        <title>Draft genome sequence of Paenibacillus antarcticus CECT 5836.</title>
        <authorList>
            <person name="Shin S.-K."/>
            <person name="Yi H."/>
        </authorList>
    </citation>
    <scope>NUCLEOTIDE SEQUENCE [LARGE SCALE GENOMIC DNA]</scope>
    <source>
        <strain evidence="1 2">CECT 5836</strain>
    </source>
</reference>
<keyword evidence="2" id="KW-1185">Reference proteome</keyword>
<dbReference type="EMBL" id="LVJI01000015">
    <property type="protein sequence ID" value="OAB46529.1"/>
    <property type="molecule type" value="Genomic_DNA"/>
</dbReference>
<dbReference type="Proteomes" id="UP000077355">
    <property type="component" value="Unassembled WGS sequence"/>
</dbReference>
<protein>
    <submittedName>
        <fullName evidence="1">Uncharacterized protein</fullName>
    </submittedName>
</protein>
<organism evidence="1 2">
    <name type="scientific">Paenibacillus antarcticus</name>
    <dbReference type="NCBI Taxonomy" id="253703"/>
    <lineage>
        <taxon>Bacteria</taxon>
        <taxon>Bacillati</taxon>
        <taxon>Bacillota</taxon>
        <taxon>Bacilli</taxon>
        <taxon>Bacillales</taxon>
        <taxon>Paenibacillaceae</taxon>
        <taxon>Paenibacillus</taxon>
    </lineage>
</organism>
<name>A0A168P9F1_9BACL</name>
<evidence type="ECO:0000313" key="2">
    <source>
        <dbReference type="Proteomes" id="UP000077355"/>
    </source>
</evidence>
<sequence length="117" mass="12699">MGNKLMTYGVAILTISTIAFSGVITSNAQGSSVENSEVEVGSFDPSHTTGERLPAVLLEDSNHPDFIQTQGGLFAKKNQFEANYSQDEIVTDATKTTEKTKVIIQNGDIFIKEEDVK</sequence>
<comment type="caution">
    <text evidence="1">The sequence shown here is derived from an EMBL/GenBank/DDBJ whole genome shotgun (WGS) entry which is preliminary data.</text>
</comment>
<evidence type="ECO:0000313" key="1">
    <source>
        <dbReference type="EMBL" id="OAB46529.1"/>
    </source>
</evidence>